<evidence type="ECO:0000256" key="2">
    <source>
        <dbReference type="ARBA" id="ARBA00022679"/>
    </source>
</evidence>
<dbReference type="PANTHER" id="PTHR13943">
    <property type="entry name" value="HRAS-LIKE SUPPRESSOR - RELATED"/>
    <property type="match status" value="1"/>
</dbReference>
<organism evidence="8">
    <name type="scientific">Stegastes partitus</name>
    <name type="common">bicolor damselfish</name>
    <dbReference type="NCBI Taxonomy" id="144197"/>
    <lineage>
        <taxon>Eukaryota</taxon>
        <taxon>Metazoa</taxon>
        <taxon>Chordata</taxon>
        <taxon>Craniata</taxon>
        <taxon>Vertebrata</taxon>
        <taxon>Euteleostomi</taxon>
        <taxon>Actinopterygii</taxon>
        <taxon>Neopterygii</taxon>
        <taxon>Teleostei</taxon>
        <taxon>Neoteleostei</taxon>
        <taxon>Acanthomorphata</taxon>
        <taxon>Ovalentaria</taxon>
        <taxon>Pomacentridae</taxon>
        <taxon>Stegastes</taxon>
    </lineage>
</organism>
<dbReference type="GO" id="GO:0004623">
    <property type="term" value="F:phospholipase A2 activity"/>
    <property type="evidence" value="ECO:0007669"/>
    <property type="project" value="TreeGrafter"/>
</dbReference>
<dbReference type="InterPro" id="IPR007053">
    <property type="entry name" value="LRAT_dom"/>
</dbReference>
<reference evidence="8" key="1">
    <citation type="submission" date="2023-09" db="UniProtKB">
        <authorList>
            <consortium name="Ensembl"/>
        </authorList>
    </citation>
    <scope>IDENTIFICATION</scope>
</reference>
<dbReference type="Gene3D" id="3.90.1720.10">
    <property type="entry name" value="endopeptidase domain like (from Nostoc punctiforme)"/>
    <property type="match status" value="1"/>
</dbReference>
<keyword evidence="6" id="KW-0732">Signal</keyword>
<keyword evidence="2" id="KW-0808">Transferase</keyword>
<feature type="chain" id="PRO_5017426791" description="LRAT domain-containing protein" evidence="6">
    <location>
        <begin position="22"/>
        <end position="179"/>
    </location>
</feature>
<dbReference type="Pfam" id="PF04970">
    <property type="entry name" value="LRAT"/>
    <property type="match status" value="1"/>
</dbReference>
<feature type="region of interest" description="Disordered" evidence="5">
    <location>
        <begin position="152"/>
        <end position="179"/>
    </location>
</feature>
<dbReference type="GeneTree" id="ENSGT01140000282712"/>
<comment type="similarity">
    <text evidence="1">Belongs to the H-rev107 family.</text>
</comment>
<dbReference type="GO" id="GO:0016410">
    <property type="term" value="F:N-acyltransferase activity"/>
    <property type="evidence" value="ECO:0007669"/>
    <property type="project" value="TreeGrafter"/>
</dbReference>
<evidence type="ECO:0000256" key="4">
    <source>
        <dbReference type="ARBA" id="ARBA00023098"/>
    </source>
</evidence>
<accession>A0A3B5BEL1</accession>
<dbReference type="GO" id="GO:0005737">
    <property type="term" value="C:cytoplasm"/>
    <property type="evidence" value="ECO:0007669"/>
    <property type="project" value="TreeGrafter"/>
</dbReference>
<evidence type="ECO:0000256" key="3">
    <source>
        <dbReference type="ARBA" id="ARBA00022801"/>
    </source>
</evidence>
<sequence length="179" mass="19637">SFFIDCILIVTLVCMSGFCHSQPAFGDILAFDRGCRCVPPIYTHFAIYVGDRNLPHKNPGEDIFHHAGSVKAAPVGNCVFGRRNNGQEFQIDNSDPPNFTLNETAIINRINEKHRNCGIYTPWGNNCEHLVTYVRYGESSSKQVLTTPQVGFLWPPPSSSESRTSANQKSDVSGGGASS</sequence>
<dbReference type="InterPro" id="IPR051496">
    <property type="entry name" value="H-rev107_PLA/AT"/>
</dbReference>
<dbReference type="GO" id="GO:0070292">
    <property type="term" value="P:N-acylphosphatidylethanolamine metabolic process"/>
    <property type="evidence" value="ECO:0007669"/>
    <property type="project" value="TreeGrafter"/>
</dbReference>
<protein>
    <recommendedName>
        <fullName evidence="7">LRAT domain-containing protein</fullName>
    </recommendedName>
</protein>
<feature type="signal peptide" evidence="6">
    <location>
        <begin position="1"/>
        <end position="21"/>
    </location>
</feature>
<dbReference type="PROSITE" id="PS51934">
    <property type="entry name" value="LRAT"/>
    <property type="match status" value="1"/>
</dbReference>
<evidence type="ECO:0000259" key="7">
    <source>
        <dbReference type="PROSITE" id="PS51934"/>
    </source>
</evidence>
<keyword evidence="4" id="KW-0443">Lipid metabolism</keyword>
<feature type="domain" description="LRAT" evidence="7">
    <location>
        <begin position="34"/>
        <end position="143"/>
    </location>
</feature>
<dbReference type="PANTHER" id="PTHR13943:SF31">
    <property type="entry name" value="PHOSPHOLIPASE A AND ACYLTRANSFERASE 3"/>
    <property type="match status" value="1"/>
</dbReference>
<proteinExistence type="inferred from homology"/>
<evidence type="ECO:0000256" key="1">
    <source>
        <dbReference type="ARBA" id="ARBA00007824"/>
    </source>
</evidence>
<feature type="compositionally biased region" description="Polar residues" evidence="5">
    <location>
        <begin position="159"/>
        <end position="171"/>
    </location>
</feature>
<evidence type="ECO:0000313" key="8">
    <source>
        <dbReference type="Ensembl" id="ENSSPAP00000028654.1"/>
    </source>
</evidence>
<dbReference type="AlphaFoldDB" id="A0A3B5BEL1"/>
<evidence type="ECO:0000256" key="5">
    <source>
        <dbReference type="SAM" id="MobiDB-lite"/>
    </source>
</evidence>
<evidence type="ECO:0000256" key="6">
    <source>
        <dbReference type="SAM" id="SignalP"/>
    </source>
</evidence>
<name>A0A3B5BEL1_9TELE</name>
<keyword evidence="3" id="KW-0378">Hydrolase</keyword>
<dbReference type="Ensembl" id="ENSSPAT00000029118.1">
    <property type="protein sequence ID" value="ENSSPAP00000028654.1"/>
    <property type="gene ID" value="ENSSPAG00000021560.1"/>
</dbReference>
<dbReference type="GO" id="GO:0008970">
    <property type="term" value="F:phospholipase A1 activity"/>
    <property type="evidence" value="ECO:0007669"/>
    <property type="project" value="TreeGrafter"/>
</dbReference>